<dbReference type="EMBL" id="CYKH01001883">
    <property type="protein sequence ID" value="CUG91006.1"/>
    <property type="molecule type" value="Genomic_DNA"/>
</dbReference>
<feature type="region of interest" description="Disordered" evidence="1">
    <location>
        <begin position="1"/>
        <end position="28"/>
    </location>
</feature>
<name>A0A0S4JP14_BODSA</name>
<dbReference type="Proteomes" id="UP000051952">
    <property type="component" value="Unassembled WGS sequence"/>
</dbReference>
<accession>A0A0S4JP14</accession>
<proteinExistence type="predicted"/>
<organism evidence="2 3">
    <name type="scientific">Bodo saltans</name>
    <name type="common">Flagellated protozoan</name>
    <dbReference type="NCBI Taxonomy" id="75058"/>
    <lineage>
        <taxon>Eukaryota</taxon>
        <taxon>Discoba</taxon>
        <taxon>Euglenozoa</taxon>
        <taxon>Kinetoplastea</taxon>
        <taxon>Metakinetoplastina</taxon>
        <taxon>Eubodonida</taxon>
        <taxon>Bodonidae</taxon>
        <taxon>Bodo</taxon>
    </lineage>
</organism>
<feature type="compositionally biased region" description="Polar residues" evidence="1">
    <location>
        <begin position="1"/>
        <end position="10"/>
    </location>
</feature>
<feature type="region of interest" description="Disordered" evidence="1">
    <location>
        <begin position="92"/>
        <end position="125"/>
    </location>
</feature>
<dbReference type="AlphaFoldDB" id="A0A0S4JP14"/>
<keyword evidence="3" id="KW-1185">Reference proteome</keyword>
<sequence length="415" mass="46098">MSVQKENAQQDAAHATVTGTKEPDAGLLKDPTHDEWCWLKERAEKEFAVFKTSNTRWRPVAERLITNQLDSNTLASHATDFLAMHAGSSSSHFSQQNKFGATNERVPTSHAPDRSRAKHRSQKKVWMPTDKNISDALQVRDAGRHESDFSAGLGGVTELNNQQDGKQKKTLTSVENACSAYELNPSDETFHHVVRTYNNAARGGPHGEKGKTEFAHSVRVKAGIEVLKRHHALGQPLPPSEVIRGMAGIMRDPNAGKMKSKFHNEVDTICEWIIGTCERDGYSIESQEMLTLISDRFFSNVPTDDLTITQTNQRAALDARGARTAKQLRNLAIKHLNSEYSFLVNAQDSRANRLLLRNAESKMRAVGMPLFGSLFYDGGQRLPGGGCAPPMGVWFHRHSKQAALTLRQPQTYAFA</sequence>
<evidence type="ECO:0000256" key="1">
    <source>
        <dbReference type="SAM" id="MobiDB-lite"/>
    </source>
</evidence>
<protein>
    <submittedName>
        <fullName evidence="2">Uncharacterized protein</fullName>
    </submittedName>
</protein>
<dbReference type="VEuPathDB" id="TriTrypDB:BSAL_29705"/>
<evidence type="ECO:0000313" key="2">
    <source>
        <dbReference type="EMBL" id="CUG91006.1"/>
    </source>
</evidence>
<evidence type="ECO:0000313" key="3">
    <source>
        <dbReference type="Proteomes" id="UP000051952"/>
    </source>
</evidence>
<reference evidence="3" key="1">
    <citation type="submission" date="2015-09" db="EMBL/GenBank/DDBJ databases">
        <authorList>
            <consortium name="Pathogen Informatics"/>
        </authorList>
    </citation>
    <scope>NUCLEOTIDE SEQUENCE [LARGE SCALE GENOMIC DNA]</scope>
    <source>
        <strain evidence="3">Lake Konstanz</strain>
    </source>
</reference>
<gene>
    <name evidence="2" type="ORF">BSAL_29705</name>
</gene>